<evidence type="ECO:0000313" key="2">
    <source>
        <dbReference type="Proteomes" id="UP000596329"/>
    </source>
</evidence>
<dbReference type="RefSeq" id="WP_063742822.1">
    <property type="nucleotide sequence ID" value="NZ_CP059075.1"/>
</dbReference>
<dbReference type="AlphaFoldDB" id="A0A7U2NFK9"/>
<reference evidence="1 2" key="1">
    <citation type="submission" date="2020-07" db="EMBL/GenBank/DDBJ databases">
        <title>Genomic characterization of Flavobacterium psychrophilum strains.</title>
        <authorList>
            <person name="Castillo D."/>
            <person name="Jorgensen J."/>
            <person name="Middelboe M."/>
        </authorList>
    </citation>
    <scope>NUCLEOTIDE SEQUENCE [LARGE SCALE GENOMIC DNA]</scope>
    <source>
        <strain evidence="1 2">FPS-R7</strain>
    </source>
</reference>
<protein>
    <submittedName>
        <fullName evidence="1">Uncharacterized protein</fullName>
    </submittedName>
</protein>
<proteinExistence type="predicted"/>
<dbReference type="EMBL" id="CP059075">
    <property type="protein sequence ID" value="QRE04058.1"/>
    <property type="molecule type" value="Genomic_DNA"/>
</dbReference>
<accession>A0A7U2NFK9</accession>
<name>A0A7U2NFK9_FLAPS</name>
<organism evidence="1 2">
    <name type="scientific">Flavobacterium psychrophilum</name>
    <dbReference type="NCBI Taxonomy" id="96345"/>
    <lineage>
        <taxon>Bacteria</taxon>
        <taxon>Pseudomonadati</taxon>
        <taxon>Bacteroidota</taxon>
        <taxon>Flavobacteriia</taxon>
        <taxon>Flavobacteriales</taxon>
        <taxon>Flavobacteriaceae</taxon>
        <taxon>Flavobacterium</taxon>
    </lineage>
</organism>
<sequence length="126" mass="15315">MKLFGNLFRKKEHPYFEILRYVLPENFEFNNYKIYYIKGFEMTDKNIELFVLNSDKEDFVSILKELKYNSQADNVSVYYLEKELDRGEIILITDPLELYEKEQIIKRYSCFLNQKVLSLETVERIN</sequence>
<evidence type="ECO:0000313" key="1">
    <source>
        <dbReference type="EMBL" id="QRE04058.1"/>
    </source>
</evidence>
<dbReference type="Proteomes" id="UP000596329">
    <property type="component" value="Chromosome"/>
</dbReference>
<gene>
    <name evidence="1" type="ORF">H0H26_00135</name>
</gene>